<dbReference type="OrthoDB" id="5226162at2759"/>
<evidence type="ECO:0000313" key="2">
    <source>
        <dbReference type="EMBL" id="RCI12910.1"/>
    </source>
</evidence>
<feature type="compositionally biased region" description="Basic and acidic residues" evidence="1">
    <location>
        <begin position="178"/>
        <end position="194"/>
    </location>
</feature>
<dbReference type="AlphaFoldDB" id="A0A367LES0"/>
<evidence type="ECO:0000256" key="1">
    <source>
        <dbReference type="SAM" id="MobiDB-lite"/>
    </source>
</evidence>
<organism evidence="2 3">
    <name type="scientific">Ophiocordyceps polyrhachis-furcata BCC 54312</name>
    <dbReference type="NCBI Taxonomy" id="1330021"/>
    <lineage>
        <taxon>Eukaryota</taxon>
        <taxon>Fungi</taxon>
        <taxon>Dikarya</taxon>
        <taxon>Ascomycota</taxon>
        <taxon>Pezizomycotina</taxon>
        <taxon>Sordariomycetes</taxon>
        <taxon>Hypocreomycetidae</taxon>
        <taxon>Hypocreales</taxon>
        <taxon>Ophiocordycipitaceae</taxon>
        <taxon>Ophiocordyceps</taxon>
    </lineage>
</organism>
<dbReference type="Proteomes" id="UP000253664">
    <property type="component" value="Unassembled WGS sequence"/>
</dbReference>
<gene>
    <name evidence="2" type="ORF">L249_0767</name>
</gene>
<dbReference type="EMBL" id="LKCN02000007">
    <property type="protein sequence ID" value="RCI12910.1"/>
    <property type="molecule type" value="Genomic_DNA"/>
</dbReference>
<protein>
    <submittedName>
        <fullName evidence="2">Uncharacterized protein</fullName>
    </submittedName>
</protein>
<proteinExistence type="predicted"/>
<name>A0A367LES0_9HYPO</name>
<accession>A0A367LES0</accession>
<feature type="compositionally biased region" description="Acidic residues" evidence="1">
    <location>
        <begin position="148"/>
        <end position="172"/>
    </location>
</feature>
<keyword evidence="3" id="KW-1185">Reference proteome</keyword>
<comment type="caution">
    <text evidence="2">The sequence shown here is derived from an EMBL/GenBank/DDBJ whole genome shotgun (WGS) entry which is preliminary data.</text>
</comment>
<feature type="compositionally biased region" description="Basic and acidic residues" evidence="1">
    <location>
        <begin position="201"/>
        <end position="211"/>
    </location>
</feature>
<reference evidence="2 3" key="1">
    <citation type="journal article" date="2015" name="BMC Genomics">
        <title>Insights from the genome of Ophiocordyceps polyrhachis-furcata to pathogenicity and host specificity in insect fungi.</title>
        <authorList>
            <person name="Wichadakul D."/>
            <person name="Kobmoo N."/>
            <person name="Ingsriswang S."/>
            <person name="Tangphatsornruang S."/>
            <person name="Chantasingh D."/>
            <person name="Luangsa-ard J.J."/>
            <person name="Eurwilaichitr L."/>
        </authorList>
    </citation>
    <scope>NUCLEOTIDE SEQUENCE [LARGE SCALE GENOMIC DNA]</scope>
    <source>
        <strain evidence="2 3">BCC 54312</strain>
    </source>
</reference>
<feature type="region of interest" description="Disordered" evidence="1">
    <location>
        <begin position="125"/>
        <end position="212"/>
    </location>
</feature>
<evidence type="ECO:0000313" key="3">
    <source>
        <dbReference type="Proteomes" id="UP000253664"/>
    </source>
</evidence>
<sequence>MPVLGFSHGRCSSKPKELAIRKVSLSGCSLSSSSSSFDSTSSSANSFAYACSSASSSSSLSVGCRRCERSPLERHVDPLAQHPTYAPPPRLHDRRLLDTTTLYLGVEEEKDISTVSVDYLSVSTRQQQQQQFPRSRWSDSTIASVDVPESESESDGGSETSEEIEELEDESDSNNNDDSIHVHDEDDDLPEGHRSMPNFSYKRETSLDKRPPIKTLDSLDEFVKRGGWKRRGVIFHSEEVTDALDDMKL</sequence>